<reference evidence="2" key="1">
    <citation type="submission" date="2020-10" db="EMBL/GenBank/DDBJ databases">
        <authorList>
            <person name="Kusch S."/>
        </authorList>
    </citation>
    <scope>NUCLEOTIDE SEQUENCE</scope>
    <source>
        <strain evidence="2">SwB9</strain>
    </source>
</reference>
<dbReference type="PANTHER" id="PTHR42085:SF2">
    <property type="entry name" value="F-BOX DOMAIN-CONTAINING PROTEIN"/>
    <property type="match status" value="1"/>
</dbReference>
<dbReference type="OrthoDB" id="62952at2759"/>
<dbReference type="EMBL" id="CAJHIA010000021">
    <property type="protein sequence ID" value="CAD6446834.1"/>
    <property type="molecule type" value="Genomic_DNA"/>
</dbReference>
<sequence>MPQQLRTPSTMPKPRTTKRKAADKLGGKVPSKGVGRKRVISNSKRVNPKRREQSKNAADVVNTFLHLPPEVREMIYRHIMVKENPIQITSPMDTLPDKHPEKKTRTPLKGGLALLQVSKAIHHDVAQYFYKHNNFVIGSPVKHVQHAARFIKSCRSSINPNHHGLQSFLTRVPRFYINCIRELTIVTSVAILTRSHYCGIWGYPGIATCLEHSVRHHLPHSIMTHFQKMTVVALKRFPSLRVANLIFTDSEDARDDGPEWDYWSTEKSLANSFGNILHHDNLREINLKLDLKGQAPHFRFCSRHRMDSSHTFYVIEKAMRMAVKDQDGLWTSPETDGDESSLARGILLLEYRGEEGGENIDANRTYLWKISRED</sequence>
<evidence type="ECO:0000313" key="2">
    <source>
        <dbReference type="EMBL" id="CAD6446834.1"/>
    </source>
</evidence>
<evidence type="ECO:0000313" key="3">
    <source>
        <dbReference type="Proteomes" id="UP000624404"/>
    </source>
</evidence>
<gene>
    <name evidence="2" type="ORF">SCLTRI_LOCUS6626</name>
</gene>
<feature type="region of interest" description="Disordered" evidence="1">
    <location>
        <begin position="1"/>
        <end position="55"/>
    </location>
</feature>
<protein>
    <submittedName>
        <fullName evidence="2">871ddab0-5d07-4a46-bf51-80598adcc023</fullName>
    </submittedName>
</protein>
<evidence type="ECO:0000256" key="1">
    <source>
        <dbReference type="SAM" id="MobiDB-lite"/>
    </source>
</evidence>
<proteinExistence type="predicted"/>
<dbReference type="InterPro" id="IPR038883">
    <property type="entry name" value="AN11006-like"/>
</dbReference>
<organism evidence="2 3">
    <name type="scientific">Sclerotinia trifoliorum</name>
    <dbReference type="NCBI Taxonomy" id="28548"/>
    <lineage>
        <taxon>Eukaryota</taxon>
        <taxon>Fungi</taxon>
        <taxon>Dikarya</taxon>
        <taxon>Ascomycota</taxon>
        <taxon>Pezizomycotina</taxon>
        <taxon>Leotiomycetes</taxon>
        <taxon>Helotiales</taxon>
        <taxon>Sclerotiniaceae</taxon>
        <taxon>Sclerotinia</taxon>
    </lineage>
</organism>
<comment type="caution">
    <text evidence="2">The sequence shown here is derived from an EMBL/GenBank/DDBJ whole genome shotgun (WGS) entry which is preliminary data.</text>
</comment>
<name>A0A8H2VXR7_9HELO</name>
<keyword evidence="3" id="KW-1185">Reference proteome</keyword>
<dbReference type="Proteomes" id="UP000624404">
    <property type="component" value="Unassembled WGS sequence"/>
</dbReference>
<dbReference type="PANTHER" id="PTHR42085">
    <property type="entry name" value="F-BOX DOMAIN-CONTAINING PROTEIN"/>
    <property type="match status" value="1"/>
</dbReference>
<accession>A0A8H2VXR7</accession>
<feature type="compositionally biased region" description="Polar residues" evidence="1">
    <location>
        <begin position="1"/>
        <end position="10"/>
    </location>
</feature>
<dbReference type="AlphaFoldDB" id="A0A8H2VXR7"/>